<protein>
    <recommendedName>
        <fullName evidence="4">Proteasome subunit beta</fullName>
    </recommendedName>
</protein>
<dbReference type="PANTHER" id="PTHR32194">
    <property type="entry name" value="METALLOPROTEASE TLDD"/>
    <property type="match status" value="1"/>
</dbReference>
<evidence type="ECO:0000313" key="6">
    <source>
        <dbReference type="Proteomes" id="UP001108240"/>
    </source>
</evidence>
<dbReference type="InterPro" id="IPR023333">
    <property type="entry name" value="Proteasome_suB-type"/>
</dbReference>
<dbReference type="GO" id="GO:0071222">
    <property type="term" value="P:cellular response to lipopolysaccharide"/>
    <property type="evidence" value="ECO:0007669"/>
    <property type="project" value="Ensembl"/>
</dbReference>
<evidence type="ECO:0000256" key="2">
    <source>
        <dbReference type="ARBA" id="ARBA00022942"/>
    </source>
</evidence>
<name>A0A8C0YVK3_CYPCA</name>
<comment type="subcellular location">
    <subcellularLocation>
        <location evidence="4">Cytoplasm</location>
    </subcellularLocation>
    <subcellularLocation>
        <location evidence="4">Nucleus</location>
    </subcellularLocation>
</comment>
<evidence type="ECO:0000256" key="1">
    <source>
        <dbReference type="ARBA" id="ARBA00022490"/>
    </source>
</evidence>
<comment type="function">
    <text evidence="4">Component of the proteasome, a multicatalytic proteinase complex which is characterized by its ability to cleave peptides with Arg, Phe, Tyr, Leu, and Glu adjacent to the leaving group at neutral or slightly basic pH. The proteasome has an ATP-dependent proteolytic activity.</text>
</comment>
<dbReference type="GO" id="GO:0005839">
    <property type="term" value="C:proteasome core complex"/>
    <property type="evidence" value="ECO:0007669"/>
    <property type="project" value="InterPro"/>
</dbReference>
<dbReference type="InterPro" id="IPR016050">
    <property type="entry name" value="Proteasome_bsu_CS"/>
</dbReference>
<comment type="subunit">
    <text evidence="4">Component of the proteasome complex.</text>
</comment>
<dbReference type="SUPFAM" id="SSF56235">
    <property type="entry name" value="N-terminal nucleophile aminohydrolases (Ntn hydrolases)"/>
    <property type="match status" value="1"/>
</dbReference>
<dbReference type="AlphaFoldDB" id="A0A8C0YVK3"/>
<proteinExistence type="inferred from homology"/>
<comment type="similarity">
    <text evidence="4">Belongs to the peptidase T1B family.</text>
</comment>
<dbReference type="CDD" id="cd03762">
    <property type="entry name" value="proteasome_beta_type_6"/>
    <property type="match status" value="1"/>
</dbReference>
<dbReference type="GeneTree" id="ENSGT00940000159897"/>
<dbReference type="InterPro" id="IPR029055">
    <property type="entry name" value="Ntn_hydrolases_N"/>
</dbReference>
<sequence length="284" mass="31440">MSEELFPEPEWLSEEVKTGTTIIAVTFDGGVVLGSDSRVSAGEAVVNRVMNKLSPLHDKIYCALSGSAADAQTIAEIVNYQLDVHRPRTQYHRTFNKDVILLTSPDDNVVVKQKKKQHLHEIGHILNAFEFDKAWDRTVLRKIKEKVPHDLSIEVEDDPLVCSAATLVKNISYKYKEELSAHLIVAGWDKKKGGQVYATLSGLLTSQPFAIGGSGSFYINGFVDAEYRKNMTKRECQEFVVNALTLAMGRDGSSGGVAYVVTIDKDGAEEKCVLGNELPKFFDQ</sequence>
<dbReference type="InterPro" id="IPR001353">
    <property type="entry name" value="Proteasome_sua/b"/>
</dbReference>
<dbReference type="PROSITE" id="PS51476">
    <property type="entry name" value="PROTEASOME_BETA_2"/>
    <property type="match status" value="1"/>
</dbReference>
<dbReference type="GO" id="GO:0051603">
    <property type="term" value="P:proteolysis involved in protein catabolic process"/>
    <property type="evidence" value="ECO:0007669"/>
    <property type="project" value="InterPro"/>
</dbReference>
<dbReference type="PANTHER" id="PTHR32194:SF12">
    <property type="entry name" value="PROTEASOME SUBUNIT BETA"/>
    <property type="match status" value="1"/>
</dbReference>
<evidence type="ECO:0000256" key="3">
    <source>
        <dbReference type="ARBA" id="ARBA00023145"/>
    </source>
</evidence>
<evidence type="ECO:0000256" key="4">
    <source>
        <dbReference type="RuleBase" id="RU004203"/>
    </source>
</evidence>
<keyword evidence="6" id="KW-1185">Reference proteome</keyword>
<reference evidence="5" key="1">
    <citation type="submission" date="2025-08" db="UniProtKB">
        <authorList>
            <consortium name="Ensembl"/>
        </authorList>
    </citation>
    <scope>IDENTIFICATION</scope>
</reference>
<dbReference type="Proteomes" id="UP001108240">
    <property type="component" value="Unplaced"/>
</dbReference>
<dbReference type="PROSITE" id="PS00854">
    <property type="entry name" value="PROTEASOME_BETA_1"/>
    <property type="match status" value="1"/>
</dbReference>
<keyword evidence="1 4" id="KW-0963">Cytoplasm</keyword>
<dbReference type="Gene3D" id="3.60.20.10">
    <property type="entry name" value="Glutamine Phosphoribosylpyrophosphate, subunit 1, domain 1"/>
    <property type="match status" value="2"/>
</dbReference>
<keyword evidence="4" id="KW-0539">Nucleus</keyword>
<organism evidence="5 6">
    <name type="scientific">Cyprinus carpio carpio</name>
    <dbReference type="NCBI Taxonomy" id="630221"/>
    <lineage>
        <taxon>Eukaryota</taxon>
        <taxon>Metazoa</taxon>
        <taxon>Chordata</taxon>
        <taxon>Craniata</taxon>
        <taxon>Vertebrata</taxon>
        <taxon>Euteleostomi</taxon>
        <taxon>Actinopterygii</taxon>
        <taxon>Neopterygii</taxon>
        <taxon>Teleostei</taxon>
        <taxon>Ostariophysi</taxon>
        <taxon>Cypriniformes</taxon>
        <taxon>Cyprinidae</taxon>
        <taxon>Cyprininae</taxon>
        <taxon>Cyprinus</taxon>
    </lineage>
</organism>
<dbReference type="OMA" id="PWAGEVH"/>
<dbReference type="GO" id="GO:0005634">
    <property type="term" value="C:nucleus"/>
    <property type="evidence" value="ECO:0007669"/>
    <property type="project" value="UniProtKB-SubCell"/>
</dbReference>
<reference evidence="5" key="2">
    <citation type="submission" date="2025-09" db="UniProtKB">
        <authorList>
            <consortium name="Ensembl"/>
        </authorList>
    </citation>
    <scope>IDENTIFICATION</scope>
</reference>
<accession>A0A8C0YVK3</accession>
<keyword evidence="2 4" id="KW-0647">Proteasome</keyword>
<dbReference type="Ensembl" id="ENSCCRT00000013231.2">
    <property type="protein sequence ID" value="ENSCCRP00000012089.2"/>
    <property type="gene ID" value="ENSCCRG00000006981.2"/>
</dbReference>
<keyword evidence="3" id="KW-0865">Zymogen</keyword>
<dbReference type="Pfam" id="PF00227">
    <property type="entry name" value="Proteasome"/>
    <property type="match status" value="2"/>
</dbReference>
<evidence type="ECO:0000313" key="5">
    <source>
        <dbReference type="Ensembl" id="ENSCCRP00000012089.2"/>
    </source>
</evidence>
<dbReference type="GO" id="GO:0005737">
    <property type="term" value="C:cytoplasm"/>
    <property type="evidence" value="ECO:0007669"/>
    <property type="project" value="UniProtKB-SubCell"/>
</dbReference>